<dbReference type="NCBIfam" id="NF005612">
    <property type="entry name" value="PRK07364.1"/>
    <property type="match status" value="1"/>
</dbReference>
<evidence type="ECO:0000256" key="5">
    <source>
        <dbReference type="ARBA" id="ARBA00023002"/>
    </source>
</evidence>
<evidence type="ECO:0000313" key="8">
    <source>
        <dbReference type="EMBL" id="KFF41060.1"/>
    </source>
</evidence>
<keyword evidence="6" id="KW-0503">Monooxygenase</keyword>
<dbReference type="EC" id="1.14.13.-" evidence="8"/>
<keyword evidence="5 8" id="KW-0560">Oxidoreductase</keyword>
<feature type="domain" description="FAD-binding" evidence="7">
    <location>
        <begin position="18"/>
        <end position="356"/>
    </location>
</feature>
<organism evidence="8 9">
    <name type="scientific">Candidatus Atelocyanobacterium thalassa isolate SIO64986</name>
    <dbReference type="NCBI Taxonomy" id="1527444"/>
    <lineage>
        <taxon>Bacteria</taxon>
        <taxon>Bacillati</taxon>
        <taxon>Cyanobacteriota</taxon>
        <taxon>Cyanophyceae</taxon>
        <taxon>Oscillatoriophycideae</taxon>
        <taxon>Chroococcales</taxon>
        <taxon>Aphanothecaceae</taxon>
        <taxon>Candidatus Atelocyanobacterium</taxon>
        <taxon>Candidatus Atelocyanobacterium thalassae</taxon>
    </lineage>
</organism>
<dbReference type="PROSITE" id="PS01304">
    <property type="entry name" value="UBIH"/>
    <property type="match status" value="1"/>
</dbReference>
<evidence type="ECO:0000256" key="4">
    <source>
        <dbReference type="ARBA" id="ARBA00022827"/>
    </source>
</evidence>
<dbReference type="Gene3D" id="3.50.50.60">
    <property type="entry name" value="FAD/NAD(P)-binding domain"/>
    <property type="match status" value="2"/>
</dbReference>
<dbReference type="GO" id="GO:0016705">
    <property type="term" value="F:oxidoreductase activity, acting on paired donors, with incorporation or reduction of molecular oxygen"/>
    <property type="evidence" value="ECO:0007669"/>
    <property type="project" value="InterPro"/>
</dbReference>
<dbReference type="PANTHER" id="PTHR43876:SF7">
    <property type="entry name" value="UBIQUINONE BIOSYNTHESIS MONOOXYGENASE COQ6, MITOCHONDRIAL"/>
    <property type="match status" value="1"/>
</dbReference>
<reference evidence="8 9" key="1">
    <citation type="submission" date="2014-08" db="EMBL/GenBank/DDBJ databases">
        <title>Comparative genomics reveals surprising divergence of two closely related strains of uncultivated UCYN-A cyanobacteria.</title>
        <authorList>
            <person name="Bombar D."/>
            <person name="Heller P."/>
            <person name="Sanchez-Baracaldo P."/>
            <person name="Carter B.J."/>
            <person name="Zert J.P."/>
        </authorList>
    </citation>
    <scope>NUCLEOTIDE SEQUENCE [LARGE SCALE GENOMIC DNA]</scope>
</reference>
<dbReference type="Proteomes" id="UP000028922">
    <property type="component" value="Unassembled WGS sequence"/>
</dbReference>
<dbReference type="eggNOG" id="COG0654">
    <property type="taxonomic scope" value="Bacteria"/>
</dbReference>
<dbReference type="SUPFAM" id="SSF51905">
    <property type="entry name" value="FAD/NAD(P)-binding domain"/>
    <property type="match status" value="1"/>
</dbReference>
<dbReference type="GO" id="GO:0110142">
    <property type="term" value="C:ubiquinone biosynthesis complex"/>
    <property type="evidence" value="ECO:0007669"/>
    <property type="project" value="UniProtKB-ARBA"/>
</dbReference>
<dbReference type="STRING" id="1527444.ucyna2_01127"/>
<accession>A0A086CFU6</accession>
<dbReference type="NCBIfam" id="TIGR01988">
    <property type="entry name" value="Ubi-OHases"/>
    <property type="match status" value="1"/>
</dbReference>
<comment type="similarity">
    <text evidence="2">Belongs to the UbiH/COQ6 family.</text>
</comment>
<evidence type="ECO:0000313" key="9">
    <source>
        <dbReference type="Proteomes" id="UP000028922"/>
    </source>
</evidence>
<evidence type="ECO:0000259" key="7">
    <source>
        <dbReference type="Pfam" id="PF01494"/>
    </source>
</evidence>
<comment type="caution">
    <text evidence="8">The sequence shown here is derived from an EMBL/GenBank/DDBJ whole genome shotgun (WGS) entry which is preliminary data.</text>
</comment>
<dbReference type="InterPro" id="IPR051205">
    <property type="entry name" value="UbiH/COQ6_monooxygenase"/>
</dbReference>
<keyword evidence="4" id="KW-0274">FAD</keyword>
<dbReference type="InterPro" id="IPR036188">
    <property type="entry name" value="FAD/NAD-bd_sf"/>
</dbReference>
<dbReference type="AlphaFoldDB" id="A0A086CFU6"/>
<dbReference type="EMBL" id="JPSP01000015">
    <property type="protein sequence ID" value="KFF41060.1"/>
    <property type="molecule type" value="Genomic_DNA"/>
</dbReference>
<dbReference type="InterPro" id="IPR018168">
    <property type="entry name" value="Ubi_Hdrlase_CS"/>
</dbReference>
<gene>
    <name evidence="8" type="ORF">ucyna2_01127</name>
</gene>
<name>A0A086CFU6_9CHRO</name>
<dbReference type="FunFam" id="3.50.50.60:FF:000021">
    <property type="entry name" value="Ubiquinone biosynthesis monooxygenase COQ6"/>
    <property type="match status" value="1"/>
</dbReference>
<dbReference type="PANTHER" id="PTHR43876">
    <property type="entry name" value="UBIQUINONE BIOSYNTHESIS MONOOXYGENASE COQ6, MITOCHONDRIAL"/>
    <property type="match status" value="1"/>
</dbReference>
<evidence type="ECO:0000256" key="1">
    <source>
        <dbReference type="ARBA" id="ARBA00001974"/>
    </source>
</evidence>
<dbReference type="InterPro" id="IPR010971">
    <property type="entry name" value="UbiH/COQ6"/>
</dbReference>
<dbReference type="GO" id="GO:0006744">
    <property type="term" value="P:ubiquinone biosynthetic process"/>
    <property type="evidence" value="ECO:0007669"/>
    <property type="project" value="InterPro"/>
</dbReference>
<dbReference type="GO" id="GO:0071949">
    <property type="term" value="F:FAD binding"/>
    <property type="evidence" value="ECO:0007669"/>
    <property type="project" value="InterPro"/>
</dbReference>
<evidence type="ECO:0000256" key="3">
    <source>
        <dbReference type="ARBA" id="ARBA00022630"/>
    </source>
</evidence>
<dbReference type="InterPro" id="IPR002938">
    <property type="entry name" value="FAD-bd"/>
</dbReference>
<dbReference type="Pfam" id="PF01494">
    <property type="entry name" value="FAD_binding_3"/>
    <property type="match status" value="1"/>
</dbReference>
<proteinExistence type="inferred from homology"/>
<dbReference type="PRINTS" id="PR00420">
    <property type="entry name" value="RNGMNOXGNASE"/>
</dbReference>
<keyword evidence="3" id="KW-0285">Flavoprotein</keyword>
<evidence type="ECO:0000256" key="2">
    <source>
        <dbReference type="ARBA" id="ARBA00005349"/>
    </source>
</evidence>
<dbReference type="GO" id="GO:0004497">
    <property type="term" value="F:monooxygenase activity"/>
    <property type="evidence" value="ECO:0007669"/>
    <property type="project" value="UniProtKB-KW"/>
</dbReference>
<dbReference type="PATRIC" id="fig|1527444.3.peg.1075"/>
<protein>
    <submittedName>
        <fullName evidence="8">2-octaprenyl-6-methoxyphenol hydroxylase</fullName>
        <ecNumber evidence="8">1.14.13.-</ecNumber>
    </submittedName>
</protein>
<evidence type="ECO:0000256" key="6">
    <source>
        <dbReference type="ARBA" id="ARBA00023033"/>
    </source>
</evidence>
<comment type="cofactor">
    <cofactor evidence="1">
        <name>FAD</name>
        <dbReference type="ChEBI" id="CHEBI:57692"/>
    </cofactor>
</comment>
<sequence>MTLQPATLNQLDSTSYLECDLAIVGGGIAGTTLALALKESGLKIKIIESQTLEKVACRERAYALSLLSGRIFNGIGIWSKILPEISKFNYIFLSDADFSEVVKFKSTDLKTDSLGYVGEHKVILDILQNETVKYPNIQLLSSTKVVKLDTEKSKSIVNIEKDDIAYKLRAKLVVGADGPLSFVRSSAEIKTQGWKYWQSCLTFIIKHQASRNDIAFERFWYTGPLAILPLPNNRCQIVWTLPHAQAKALHDLEDTEFLAQLKTHIPKLLGSITLMNNRSLFPVQLMQSKNYIQPRLALVGDAAHCCHPVGGQGLNLGIRDVAVLAEILEKAWAKGEDIGSQRLLKEYESLRRRENWIILGFTDFLDRLFSNNYFLLVLMRRFGLVVINQIPLLKNNVLRLMTGLSGKQPILSKK</sequence>